<dbReference type="AlphaFoldDB" id="A0AAE0EY94"/>
<reference evidence="1 2" key="1">
    <citation type="journal article" date="2015" name="Genome Biol. Evol.">
        <title>Comparative Genomics of a Bacterivorous Green Alga Reveals Evolutionary Causalities and Consequences of Phago-Mixotrophic Mode of Nutrition.</title>
        <authorList>
            <person name="Burns J.A."/>
            <person name="Paasch A."/>
            <person name="Narechania A."/>
            <person name="Kim E."/>
        </authorList>
    </citation>
    <scope>NUCLEOTIDE SEQUENCE [LARGE SCALE GENOMIC DNA]</scope>
    <source>
        <strain evidence="1 2">PLY_AMNH</strain>
    </source>
</reference>
<gene>
    <name evidence="1" type="ORF">CYMTET_45495</name>
</gene>
<dbReference type="EMBL" id="LGRX02031226">
    <property type="protein sequence ID" value="KAK3244913.1"/>
    <property type="molecule type" value="Genomic_DNA"/>
</dbReference>
<dbReference type="Proteomes" id="UP001190700">
    <property type="component" value="Unassembled WGS sequence"/>
</dbReference>
<comment type="caution">
    <text evidence="1">The sequence shown here is derived from an EMBL/GenBank/DDBJ whole genome shotgun (WGS) entry which is preliminary data.</text>
</comment>
<keyword evidence="2" id="KW-1185">Reference proteome</keyword>
<proteinExistence type="predicted"/>
<evidence type="ECO:0000313" key="1">
    <source>
        <dbReference type="EMBL" id="KAK3244913.1"/>
    </source>
</evidence>
<protein>
    <submittedName>
        <fullName evidence="1">Uncharacterized protein</fullName>
    </submittedName>
</protein>
<organism evidence="1 2">
    <name type="scientific">Cymbomonas tetramitiformis</name>
    <dbReference type="NCBI Taxonomy" id="36881"/>
    <lineage>
        <taxon>Eukaryota</taxon>
        <taxon>Viridiplantae</taxon>
        <taxon>Chlorophyta</taxon>
        <taxon>Pyramimonadophyceae</taxon>
        <taxon>Pyramimonadales</taxon>
        <taxon>Pyramimonadaceae</taxon>
        <taxon>Cymbomonas</taxon>
    </lineage>
</organism>
<accession>A0AAE0EY94</accession>
<sequence length="78" mass="8909">MPIYNAAPLEDAIDCSSISLWIGQSHSQRSPPSQDVAAWIPRMGKFISDSAIHVKKNCRLPRTTLRFCVHLKFYGRFF</sequence>
<name>A0AAE0EY94_9CHLO</name>
<evidence type="ECO:0000313" key="2">
    <source>
        <dbReference type="Proteomes" id="UP001190700"/>
    </source>
</evidence>